<comment type="caution">
    <text evidence="3">The sequence shown here is derived from an EMBL/GenBank/DDBJ whole genome shotgun (WGS) entry which is preliminary data.</text>
</comment>
<evidence type="ECO:0000313" key="4">
    <source>
        <dbReference type="Proteomes" id="UP001527925"/>
    </source>
</evidence>
<evidence type="ECO:0000256" key="1">
    <source>
        <dbReference type="ARBA" id="ARBA00005595"/>
    </source>
</evidence>
<dbReference type="Pfam" id="PF04502">
    <property type="entry name" value="Saf4_Yju2"/>
    <property type="match status" value="1"/>
</dbReference>
<sequence length="357" mass="40353">MADRRATNKYYPPDWDPSKGSLNTFVGQHPLRDRARKLDQGILVIRFEMPFDVWCLHCDKHIGMGVRFNAEKKKIAMYYTSPIFSFRMKCHLCSGWIEIHTDHKNAEFEIISGARRRETEYDAEDIGVIDLKDDKYRAKLADDALFKLEHETADAQRAQEARPRIEQLMDHSDQFWKDPYTLSQKLRKRFRTEKRVREADAADSRAIQTRHGFLFDVLPASKDDAEAAKAVDWKHRDPETPEQKRLRVEASPIFVKKRKGSAAPASADIIRAAVSKGRDKDPFGLAGAYSAAQPLQDTRKAVLADPRPKTSRRTHPSSSVPPDPPPADPAAKRPSTPSRSGLGALATYSSDDSADAK</sequence>
<accession>A0ABR4N7J9</accession>
<reference evidence="3 4" key="1">
    <citation type="submission" date="2023-09" db="EMBL/GenBank/DDBJ databases">
        <title>Pangenome analysis of Batrachochytrium dendrobatidis and related Chytrids.</title>
        <authorList>
            <person name="Yacoub M.N."/>
            <person name="Stajich J.E."/>
            <person name="James T.Y."/>
        </authorList>
    </citation>
    <scope>NUCLEOTIDE SEQUENCE [LARGE SCALE GENOMIC DNA]</scope>
    <source>
        <strain evidence="3 4">JEL0888</strain>
    </source>
</reference>
<name>A0ABR4N7J9_9FUNG</name>
<evidence type="ECO:0000256" key="2">
    <source>
        <dbReference type="SAM" id="MobiDB-lite"/>
    </source>
</evidence>
<dbReference type="EMBL" id="JADGIZ020000023">
    <property type="protein sequence ID" value="KAL2915517.1"/>
    <property type="molecule type" value="Genomic_DNA"/>
</dbReference>
<dbReference type="PANTHER" id="PTHR12111">
    <property type="entry name" value="SPLICING FACTOR YJU2"/>
    <property type="match status" value="1"/>
</dbReference>
<dbReference type="PANTHER" id="PTHR12111:SF2">
    <property type="entry name" value="SPLICING FACTOR YJU2B-RELATED"/>
    <property type="match status" value="1"/>
</dbReference>
<keyword evidence="4" id="KW-1185">Reference proteome</keyword>
<organism evidence="3 4">
    <name type="scientific">Polyrhizophydium stewartii</name>
    <dbReference type="NCBI Taxonomy" id="2732419"/>
    <lineage>
        <taxon>Eukaryota</taxon>
        <taxon>Fungi</taxon>
        <taxon>Fungi incertae sedis</taxon>
        <taxon>Chytridiomycota</taxon>
        <taxon>Chytridiomycota incertae sedis</taxon>
        <taxon>Chytridiomycetes</taxon>
        <taxon>Rhizophydiales</taxon>
        <taxon>Rhizophydiales incertae sedis</taxon>
        <taxon>Polyrhizophydium</taxon>
    </lineage>
</organism>
<protein>
    <submittedName>
        <fullName evidence="3">Protein saf4</fullName>
    </submittedName>
</protein>
<gene>
    <name evidence="3" type="primary">saf4</name>
    <name evidence="3" type="ORF">HK105_204919</name>
</gene>
<feature type="compositionally biased region" description="Pro residues" evidence="2">
    <location>
        <begin position="319"/>
        <end position="328"/>
    </location>
</feature>
<evidence type="ECO:0000313" key="3">
    <source>
        <dbReference type="EMBL" id="KAL2915517.1"/>
    </source>
</evidence>
<feature type="region of interest" description="Disordered" evidence="2">
    <location>
        <begin position="296"/>
        <end position="357"/>
    </location>
</feature>
<proteinExistence type="inferred from homology"/>
<comment type="similarity">
    <text evidence="1">Belongs to the CWC16 family.</text>
</comment>
<feature type="compositionally biased region" description="Basic and acidic residues" evidence="2">
    <location>
        <begin position="297"/>
        <end position="308"/>
    </location>
</feature>
<dbReference type="Proteomes" id="UP001527925">
    <property type="component" value="Unassembled WGS sequence"/>
</dbReference>
<feature type="region of interest" description="Disordered" evidence="2">
    <location>
        <begin position="229"/>
        <end position="248"/>
    </location>
</feature>
<dbReference type="InterPro" id="IPR007590">
    <property type="entry name" value="Saf4/Yju2"/>
</dbReference>